<gene>
    <name evidence="1" type="ORF">Dxin01_00074</name>
</gene>
<proteinExistence type="predicted"/>
<organism evidence="1 2">
    <name type="scientific">Deinococcus xinjiangensis</name>
    <dbReference type="NCBI Taxonomy" id="457454"/>
    <lineage>
        <taxon>Bacteria</taxon>
        <taxon>Thermotogati</taxon>
        <taxon>Deinococcota</taxon>
        <taxon>Deinococci</taxon>
        <taxon>Deinococcales</taxon>
        <taxon>Deinococcaceae</taxon>
        <taxon>Deinococcus</taxon>
    </lineage>
</organism>
<evidence type="ECO:0008006" key="3">
    <source>
        <dbReference type="Google" id="ProtNLM"/>
    </source>
</evidence>
<name>A0ABP9V573_9DEIO</name>
<comment type="caution">
    <text evidence="1">The sequence shown here is derived from an EMBL/GenBank/DDBJ whole genome shotgun (WGS) entry which is preliminary data.</text>
</comment>
<keyword evidence="2" id="KW-1185">Reference proteome</keyword>
<dbReference type="PANTHER" id="PTHR38433:SF1">
    <property type="entry name" value="DUF1641 DOMAIN-CONTAINING PROTEIN"/>
    <property type="match status" value="1"/>
</dbReference>
<protein>
    <recommendedName>
        <fullName evidence="3">DUF1641 domain-containing protein</fullName>
    </recommendedName>
</protein>
<dbReference type="EMBL" id="BAABRN010000001">
    <property type="protein sequence ID" value="GAA5500354.1"/>
    <property type="molecule type" value="Genomic_DNA"/>
</dbReference>
<dbReference type="RefSeq" id="WP_353540344.1">
    <property type="nucleotide sequence ID" value="NZ_BAABRN010000001.1"/>
</dbReference>
<evidence type="ECO:0000313" key="1">
    <source>
        <dbReference type="EMBL" id="GAA5500354.1"/>
    </source>
</evidence>
<dbReference type="Proteomes" id="UP001458946">
    <property type="component" value="Unassembled WGS sequence"/>
</dbReference>
<dbReference type="Pfam" id="PF07849">
    <property type="entry name" value="DUF1641"/>
    <property type="match status" value="1"/>
</dbReference>
<reference evidence="1 2" key="1">
    <citation type="submission" date="2024-02" db="EMBL/GenBank/DDBJ databases">
        <title>Deinococcus xinjiangensis NBRC 107630.</title>
        <authorList>
            <person name="Ichikawa N."/>
            <person name="Katano-Makiyama Y."/>
            <person name="Hidaka K."/>
        </authorList>
    </citation>
    <scope>NUCLEOTIDE SEQUENCE [LARGE SCALE GENOMIC DNA]</scope>
    <source>
        <strain evidence="1 2">NBRC 107630</strain>
    </source>
</reference>
<sequence>MPKPIEFTPRLPTPQEQLHTEIEDSAQALEESLRLLRELHEHGVLELLIKLVRGGEGLAVGALHTLGSDQVLLAMRTVIELSKALGSLHPADIRQLAQGLGTAASAGARSAARGTKVTPLEIPKLLVDPDVQLALGAVFGLLKGLGQGLREAREDTDHAPSTLP</sequence>
<dbReference type="PANTHER" id="PTHR38433">
    <property type="match status" value="1"/>
</dbReference>
<accession>A0ABP9V573</accession>
<dbReference type="InterPro" id="IPR012440">
    <property type="entry name" value="DUF1641"/>
</dbReference>
<evidence type="ECO:0000313" key="2">
    <source>
        <dbReference type="Proteomes" id="UP001458946"/>
    </source>
</evidence>